<evidence type="ECO:0008006" key="4">
    <source>
        <dbReference type="Google" id="ProtNLM"/>
    </source>
</evidence>
<dbReference type="PANTHER" id="PTHR38790">
    <property type="entry name" value="2EXR DOMAIN-CONTAINING PROTEIN-RELATED"/>
    <property type="match status" value="1"/>
</dbReference>
<gene>
    <name evidence="2" type="ORF">SLS63_008083</name>
</gene>
<sequence>MTDNRSPPPPGHIHSPFFIKLPAEVRRMIYREFFDRSRQEVRRHRDRKDPTNRHTEFVRICMPFNRQFSLVRTCKAVYQESRDLYWCMTTVTCAYMSLRANLNAIPLYARPRIRVLEGVVPVDTFTPTGQMELDQFLGHFPNLQYCQLRHHTVHLYCHHDEVPPEDVLARSGSGALREIAVSLNAENPPVFVQRIYVWPKKDRDVVIWAYINHTEGRLSIAAKGSISDEEGFKKVTGPVEKVPEPQETQDTNDSNVVHDSNDPVEATKVHHGHDADDENAVQDTSTTDDATEVNDMDVYEDKLEGLDDVSEDDEEVS</sequence>
<feature type="region of interest" description="Disordered" evidence="1">
    <location>
        <begin position="231"/>
        <end position="317"/>
    </location>
</feature>
<keyword evidence="3" id="KW-1185">Reference proteome</keyword>
<dbReference type="Proteomes" id="UP001430848">
    <property type="component" value="Unassembled WGS sequence"/>
</dbReference>
<evidence type="ECO:0000313" key="3">
    <source>
        <dbReference type="Proteomes" id="UP001430848"/>
    </source>
</evidence>
<dbReference type="EMBL" id="JAKNSF020000049">
    <property type="protein sequence ID" value="KAK7725480.1"/>
    <property type="molecule type" value="Genomic_DNA"/>
</dbReference>
<proteinExistence type="predicted"/>
<dbReference type="PANTHER" id="PTHR38790:SF4">
    <property type="entry name" value="2EXR DOMAIN-CONTAINING PROTEIN"/>
    <property type="match status" value="1"/>
</dbReference>
<protein>
    <recommendedName>
        <fullName evidence="4">F-box domain-containing protein</fullName>
    </recommendedName>
</protein>
<feature type="compositionally biased region" description="Basic and acidic residues" evidence="1">
    <location>
        <begin position="259"/>
        <end position="274"/>
    </location>
</feature>
<organism evidence="2 3">
    <name type="scientific">Diaporthe eres</name>
    <name type="common">Phomopsis oblonga</name>
    <dbReference type="NCBI Taxonomy" id="83184"/>
    <lineage>
        <taxon>Eukaryota</taxon>
        <taxon>Fungi</taxon>
        <taxon>Dikarya</taxon>
        <taxon>Ascomycota</taxon>
        <taxon>Pezizomycotina</taxon>
        <taxon>Sordariomycetes</taxon>
        <taxon>Sordariomycetidae</taxon>
        <taxon>Diaporthales</taxon>
        <taxon>Diaporthaceae</taxon>
        <taxon>Diaporthe</taxon>
        <taxon>Diaporthe eres species complex</taxon>
    </lineage>
</organism>
<feature type="compositionally biased region" description="Polar residues" evidence="1">
    <location>
        <begin position="246"/>
        <end position="258"/>
    </location>
</feature>
<evidence type="ECO:0000256" key="1">
    <source>
        <dbReference type="SAM" id="MobiDB-lite"/>
    </source>
</evidence>
<feature type="compositionally biased region" description="Acidic residues" evidence="1">
    <location>
        <begin position="306"/>
        <end position="317"/>
    </location>
</feature>
<name>A0ABR1P3C7_DIAER</name>
<feature type="compositionally biased region" description="Acidic residues" evidence="1">
    <location>
        <begin position="289"/>
        <end position="298"/>
    </location>
</feature>
<accession>A0ABR1P3C7</accession>
<comment type="caution">
    <text evidence="2">The sequence shown here is derived from an EMBL/GenBank/DDBJ whole genome shotgun (WGS) entry which is preliminary data.</text>
</comment>
<reference evidence="2 3" key="1">
    <citation type="submission" date="2024-02" db="EMBL/GenBank/DDBJ databases">
        <title>De novo assembly and annotation of 12 fungi associated with fruit tree decline syndrome in Ontario, Canada.</title>
        <authorList>
            <person name="Sulman M."/>
            <person name="Ellouze W."/>
            <person name="Ilyukhin E."/>
        </authorList>
    </citation>
    <scope>NUCLEOTIDE SEQUENCE [LARGE SCALE GENOMIC DNA]</scope>
    <source>
        <strain evidence="2 3">M169</strain>
    </source>
</reference>
<evidence type="ECO:0000313" key="2">
    <source>
        <dbReference type="EMBL" id="KAK7725480.1"/>
    </source>
</evidence>